<dbReference type="PANTHER" id="PTHR30404">
    <property type="entry name" value="N-ACETYLMURAMOYL-L-ALANINE AMIDASE"/>
    <property type="match status" value="1"/>
</dbReference>
<dbReference type="GO" id="GO:0009253">
    <property type="term" value="P:peptidoglycan catabolic process"/>
    <property type="evidence" value="ECO:0007669"/>
    <property type="project" value="InterPro"/>
</dbReference>
<evidence type="ECO:0000313" key="6">
    <source>
        <dbReference type="Proteomes" id="UP001165124"/>
    </source>
</evidence>
<evidence type="ECO:0000256" key="3">
    <source>
        <dbReference type="SAM" id="SignalP"/>
    </source>
</evidence>
<dbReference type="PANTHER" id="PTHR30404:SF0">
    <property type="entry name" value="N-ACETYLMURAMOYL-L-ALANINE AMIDASE AMIC"/>
    <property type="match status" value="1"/>
</dbReference>
<protein>
    <recommendedName>
        <fullName evidence="4">MurNAc-LAA domain-containing protein</fullName>
    </recommendedName>
</protein>
<name>A0A9W6UVV6_9ACTN</name>
<dbReference type="CDD" id="cd02696">
    <property type="entry name" value="MurNAc-LAA"/>
    <property type="match status" value="1"/>
</dbReference>
<comment type="caution">
    <text evidence="5">The sequence shown here is derived from an EMBL/GenBank/DDBJ whole genome shotgun (WGS) entry which is preliminary data.</text>
</comment>
<gene>
    <name evidence="5" type="ORF">Arub01_26120</name>
</gene>
<evidence type="ECO:0000256" key="1">
    <source>
        <dbReference type="ARBA" id="ARBA00022801"/>
    </source>
</evidence>
<keyword evidence="1" id="KW-0378">Hydrolase</keyword>
<evidence type="ECO:0000259" key="4">
    <source>
        <dbReference type="SMART" id="SM00646"/>
    </source>
</evidence>
<feature type="domain" description="MurNAc-LAA" evidence="4">
    <location>
        <begin position="147"/>
        <end position="271"/>
    </location>
</feature>
<keyword evidence="6" id="KW-1185">Reference proteome</keyword>
<evidence type="ECO:0000313" key="5">
    <source>
        <dbReference type="EMBL" id="GLW64368.1"/>
    </source>
</evidence>
<proteinExistence type="predicted"/>
<dbReference type="Proteomes" id="UP001165124">
    <property type="component" value="Unassembled WGS sequence"/>
</dbReference>
<feature type="chain" id="PRO_5040987858" description="MurNAc-LAA domain-containing protein" evidence="3">
    <location>
        <begin position="23"/>
        <end position="275"/>
    </location>
</feature>
<evidence type="ECO:0000256" key="2">
    <source>
        <dbReference type="SAM" id="MobiDB-lite"/>
    </source>
</evidence>
<dbReference type="GO" id="GO:0030288">
    <property type="term" value="C:outer membrane-bounded periplasmic space"/>
    <property type="evidence" value="ECO:0007669"/>
    <property type="project" value="TreeGrafter"/>
</dbReference>
<feature type="signal peptide" evidence="3">
    <location>
        <begin position="1"/>
        <end position="22"/>
    </location>
</feature>
<accession>A0A9W6UVV6</accession>
<sequence length="275" mass="28087">MLTHRRAAAGLALCLAGLTACGTDGGSSASSDPVRPPLAGGGAATASASPPAKPGPAPLRGRVVVIDPGHNGGNAKHPTAINRLVSIGNGRKACDTVGTSTNAGYPEHAFTWDVSKRLAKILRAEGAKVVLTRSNDTGVGPCIDERAAIGNRAEADAALSVHADGAGASAHGFHVIQPRSVKGQGGGMVPESRRLGKAIRDAYHAGTGIAYSTYIGKDGLDSRDDLGGLNLSKVPKVFIECGNMRNKDDAAKLSDAAFRQRIAEALAKGIEDFLL</sequence>
<organism evidence="5 6">
    <name type="scientific">Actinomadura rubrobrunea</name>
    <dbReference type="NCBI Taxonomy" id="115335"/>
    <lineage>
        <taxon>Bacteria</taxon>
        <taxon>Bacillati</taxon>
        <taxon>Actinomycetota</taxon>
        <taxon>Actinomycetes</taxon>
        <taxon>Streptosporangiales</taxon>
        <taxon>Thermomonosporaceae</taxon>
        <taxon>Actinomadura</taxon>
    </lineage>
</organism>
<keyword evidence="3" id="KW-0732">Signal</keyword>
<dbReference type="GO" id="GO:0008745">
    <property type="term" value="F:N-acetylmuramoyl-L-alanine amidase activity"/>
    <property type="evidence" value="ECO:0007669"/>
    <property type="project" value="InterPro"/>
</dbReference>
<dbReference type="InterPro" id="IPR002508">
    <property type="entry name" value="MurNAc-LAA_cat"/>
</dbReference>
<feature type="region of interest" description="Disordered" evidence="2">
    <location>
        <begin position="25"/>
        <end position="61"/>
    </location>
</feature>
<dbReference type="AlphaFoldDB" id="A0A9W6UVV6"/>
<dbReference type="SUPFAM" id="SSF53187">
    <property type="entry name" value="Zn-dependent exopeptidases"/>
    <property type="match status" value="1"/>
</dbReference>
<reference evidence="5" key="1">
    <citation type="submission" date="2023-02" db="EMBL/GenBank/DDBJ databases">
        <title>Actinomadura rubrobrunea NBRC 14622.</title>
        <authorList>
            <person name="Ichikawa N."/>
            <person name="Sato H."/>
            <person name="Tonouchi N."/>
        </authorList>
    </citation>
    <scope>NUCLEOTIDE SEQUENCE</scope>
    <source>
        <strain evidence="5">NBRC 14622</strain>
    </source>
</reference>
<dbReference type="EMBL" id="BSRZ01000005">
    <property type="protein sequence ID" value="GLW64368.1"/>
    <property type="molecule type" value="Genomic_DNA"/>
</dbReference>
<dbReference type="Pfam" id="PF01520">
    <property type="entry name" value="Amidase_3"/>
    <property type="match status" value="1"/>
</dbReference>
<dbReference type="InterPro" id="IPR050695">
    <property type="entry name" value="N-acetylmuramoyl_amidase_3"/>
</dbReference>
<dbReference type="SMART" id="SM00646">
    <property type="entry name" value="Ami_3"/>
    <property type="match status" value="1"/>
</dbReference>
<dbReference type="Gene3D" id="3.40.630.40">
    <property type="entry name" value="Zn-dependent exopeptidases"/>
    <property type="match status" value="1"/>
</dbReference>
<dbReference type="RefSeq" id="WP_067917324.1">
    <property type="nucleotide sequence ID" value="NZ_BSRZ01000005.1"/>
</dbReference>
<dbReference type="PROSITE" id="PS51257">
    <property type="entry name" value="PROKAR_LIPOPROTEIN"/>
    <property type="match status" value="1"/>
</dbReference>